<dbReference type="Proteomes" id="UP000236738">
    <property type="component" value="Unassembled WGS sequence"/>
</dbReference>
<reference evidence="3" key="1">
    <citation type="submission" date="2016-10" db="EMBL/GenBank/DDBJ databases">
        <authorList>
            <person name="Varghese N."/>
            <person name="Submissions S."/>
        </authorList>
    </citation>
    <scope>NUCLEOTIDE SEQUENCE [LARGE SCALE GENOMIC DNA]</scope>
    <source>
        <strain evidence="3">DSM 21580</strain>
    </source>
</reference>
<evidence type="ECO:0000256" key="1">
    <source>
        <dbReference type="SAM" id="SignalP"/>
    </source>
</evidence>
<organism evidence="2 3">
    <name type="scientific">Halpernia humi</name>
    <dbReference type="NCBI Taxonomy" id="493375"/>
    <lineage>
        <taxon>Bacteria</taxon>
        <taxon>Pseudomonadati</taxon>
        <taxon>Bacteroidota</taxon>
        <taxon>Flavobacteriia</taxon>
        <taxon>Flavobacteriales</taxon>
        <taxon>Weeksellaceae</taxon>
        <taxon>Chryseobacterium group</taxon>
        <taxon>Halpernia</taxon>
    </lineage>
</organism>
<dbReference type="AlphaFoldDB" id="A0A1H5X431"/>
<keyword evidence="1" id="KW-0732">Signal</keyword>
<feature type="signal peptide" evidence="1">
    <location>
        <begin position="1"/>
        <end position="20"/>
    </location>
</feature>
<name>A0A1H5X431_9FLAO</name>
<accession>A0A1H5X431</accession>
<dbReference type="OrthoDB" id="1242646at2"/>
<protein>
    <submittedName>
        <fullName evidence="2">Uncharacterized protein</fullName>
    </submittedName>
</protein>
<sequence>MGKILYFFLCLLTVSLQAQVGINTTTPETTLDVVGKPNDSNHYDGIIPPRVTGDQLSAKFYSSAKKGAIVFATSAANNLSGQVINVNEAGPYYFDGSLWQTYSKEVQPIEYRIVLSFDPNSTSGLTSTSTWSAPVNYYGNTNVYLTASKYYSIGTKNFAGLKGAVTFRKVHGIVNVYFQIFRSSDSAPVVNNAFIGMADIFSDIGYIPNQIVLLHTENSTQFFPALLENYALQIPVSSLNQMSTSYYTYGEVQGFSNWIKPYLP</sequence>
<feature type="chain" id="PRO_5009289034" evidence="1">
    <location>
        <begin position="21"/>
        <end position="264"/>
    </location>
</feature>
<evidence type="ECO:0000313" key="3">
    <source>
        <dbReference type="Proteomes" id="UP000236738"/>
    </source>
</evidence>
<dbReference type="EMBL" id="FNUS01000002">
    <property type="protein sequence ID" value="SEG06333.1"/>
    <property type="molecule type" value="Genomic_DNA"/>
</dbReference>
<proteinExistence type="predicted"/>
<dbReference type="RefSeq" id="WP_103913391.1">
    <property type="nucleotide sequence ID" value="NZ_FNUS01000002.1"/>
</dbReference>
<keyword evidence="3" id="KW-1185">Reference proteome</keyword>
<evidence type="ECO:0000313" key="2">
    <source>
        <dbReference type="EMBL" id="SEG06333.1"/>
    </source>
</evidence>
<gene>
    <name evidence="2" type="ORF">SAMN05421847_1427</name>
</gene>